<dbReference type="Proteomes" id="UP000245977">
    <property type="component" value="Chromosome"/>
</dbReference>
<dbReference type="EMBL" id="CP029397">
    <property type="protein sequence ID" value="AWL27762.1"/>
    <property type="molecule type" value="Genomic_DNA"/>
</dbReference>
<keyword evidence="2" id="KW-1185">Reference proteome</keyword>
<dbReference type="RefSeq" id="WP_065993296.1">
    <property type="nucleotide sequence ID" value="NZ_CP029397.2"/>
</dbReference>
<protein>
    <submittedName>
        <fullName evidence="1">Uncharacterized protein</fullName>
    </submittedName>
</protein>
<dbReference type="OrthoDB" id="6712860at2"/>
<evidence type="ECO:0000313" key="2">
    <source>
        <dbReference type="Proteomes" id="UP000245977"/>
    </source>
</evidence>
<dbReference type="AlphaFoldDB" id="A0A2S2FBS3"/>
<gene>
    <name evidence="1" type="ORF">DJ533_03715</name>
</gene>
<reference evidence="1" key="1">
    <citation type="submission" date="2019-08" db="EMBL/GenBank/DDBJ databases">
        <title>The complete genome of Acinetobacter defluvii strain WCHAD010030.</title>
        <authorList>
            <person name="Hu Y."/>
            <person name="Qin J."/>
            <person name="Feng Y."/>
            <person name="Zong Z."/>
        </authorList>
    </citation>
    <scope>NUCLEOTIDE SEQUENCE</scope>
    <source>
        <strain evidence="1">WCHA30</strain>
    </source>
</reference>
<accession>A0A2S2FBS3</accession>
<dbReference type="STRING" id="1871111.GCA_001704615_02198"/>
<sequence>MKNIPLNSTSTAVLPQLCPLQSSIAFCLNQLRQAEICFLNLGNIVVCPEQRLILIFQAKYLKQIEPLYAFA</sequence>
<evidence type="ECO:0000313" key="1">
    <source>
        <dbReference type="EMBL" id="AWL27762.1"/>
    </source>
</evidence>
<organism evidence="1 2">
    <name type="scientific">Acinetobacter defluvii</name>
    <dbReference type="NCBI Taxonomy" id="1871111"/>
    <lineage>
        <taxon>Bacteria</taxon>
        <taxon>Pseudomonadati</taxon>
        <taxon>Pseudomonadota</taxon>
        <taxon>Gammaproteobacteria</taxon>
        <taxon>Moraxellales</taxon>
        <taxon>Moraxellaceae</taxon>
        <taxon>Acinetobacter</taxon>
    </lineage>
</organism>
<proteinExistence type="predicted"/>
<name>A0A2S2FBS3_9GAMM</name>
<dbReference type="KEGG" id="adv:DJ533_03715"/>